<dbReference type="PANTHER" id="PTHR33164:SF43">
    <property type="entry name" value="HTH-TYPE TRANSCRIPTIONAL REPRESSOR YETL"/>
    <property type="match status" value="1"/>
</dbReference>
<reference evidence="3 4" key="1">
    <citation type="submission" date="2018-05" db="EMBL/GenBank/DDBJ databases">
        <title>Amnibacterium sp. M8JJ-5, whole genome shotgun sequence.</title>
        <authorList>
            <person name="Tuo L."/>
        </authorList>
    </citation>
    <scope>NUCLEOTIDE SEQUENCE [LARGE SCALE GENOMIC DNA]</scope>
    <source>
        <strain evidence="3 4">M8JJ-5</strain>
    </source>
</reference>
<dbReference type="InterPro" id="IPR039422">
    <property type="entry name" value="MarR/SlyA-like"/>
</dbReference>
<evidence type="ECO:0000259" key="2">
    <source>
        <dbReference type="PROSITE" id="PS50995"/>
    </source>
</evidence>
<dbReference type="RefSeq" id="WP_116756593.1">
    <property type="nucleotide sequence ID" value="NZ_JBHUEX010000001.1"/>
</dbReference>
<dbReference type="SMART" id="SM00347">
    <property type="entry name" value="HTH_MARR"/>
    <property type="match status" value="1"/>
</dbReference>
<keyword evidence="4" id="KW-1185">Reference proteome</keyword>
<name>A0A2V1HSQ8_9MICO</name>
<dbReference type="PRINTS" id="PR00598">
    <property type="entry name" value="HTHMARR"/>
</dbReference>
<dbReference type="Proteomes" id="UP000244893">
    <property type="component" value="Unassembled WGS sequence"/>
</dbReference>
<dbReference type="InterPro" id="IPR000835">
    <property type="entry name" value="HTH_MarR-typ"/>
</dbReference>
<dbReference type="InterPro" id="IPR036390">
    <property type="entry name" value="WH_DNA-bd_sf"/>
</dbReference>
<dbReference type="GO" id="GO:0003700">
    <property type="term" value="F:DNA-binding transcription factor activity"/>
    <property type="evidence" value="ECO:0007669"/>
    <property type="project" value="InterPro"/>
</dbReference>
<dbReference type="GO" id="GO:0006950">
    <property type="term" value="P:response to stress"/>
    <property type="evidence" value="ECO:0007669"/>
    <property type="project" value="TreeGrafter"/>
</dbReference>
<dbReference type="PROSITE" id="PS50995">
    <property type="entry name" value="HTH_MARR_2"/>
    <property type="match status" value="1"/>
</dbReference>
<proteinExistence type="predicted"/>
<accession>A0A2V1HSQ8</accession>
<feature type="domain" description="HTH marR-type" evidence="2">
    <location>
        <begin position="1"/>
        <end position="143"/>
    </location>
</feature>
<protein>
    <submittedName>
        <fullName evidence="3">MarR family transcriptional regulator</fullName>
    </submittedName>
</protein>
<dbReference type="EMBL" id="QEOP01000002">
    <property type="protein sequence ID" value="PVZ94079.1"/>
    <property type="molecule type" value="Genomic_DNA"/>
</dbReference>
<evidence type="ECO:0000256" key="1">
    <source>
        <dbReference type="SAM" id="MobiDB-lite"/>
    </source>
</evidence>
<sequence>MADGDIRMPFEGGTSFLLTACGAEVRKRWARMLADHGLTPHHFALLQVLEHIGEASQKELSSAVGIDPRNAPPLLDLLDGRDLITRADSTEDRRRQVIQLTPLGRSIVGFLQKTGQEIEEEYFAPLDADERNLLRRLLLRLSTRGMRGAPAEEEMPRAAATRGTRSRSTNDSGLHPFLY</sequence>
<feature type="compositionally biased region" description="Low complexity" evidence="1">
    <location>
        <begin position="157"/>
        <end position="169"/>
    </location>
</feature>
<dbReference type="InterPro" id="IPR036388">
    <property type="entry name" value="WH-like_DNA-bd_sf"/>
</dbReference>
<dbReference type="Pfam" id="PF01047">
    <property type="entry name" value="MarR"/>
    <property type="match status" value="1"/>
</dbReference>
<dbReference type="OrthoDB" id="3174724at2"/>
<feature type="region of interest" description="Disordered" evidence="1">
    <location>
        <begin position="147"/>
        <end position="179"/>
    </location>
</feature>
<evidence type="ECO:0000313" key="4">
    <source>
        <dbReference type="Proteomes" id="UP000244893"/>
    </source>
</evidence>
<dbReference type="AlphaFoldDB" id="A0A2V1HSQ8"/>
<evidence type="ECO:0000313" key="3">
    <source>
        <dbReference type="EMBL" id="PVZ94079.1"/>
    </source>
</evidence>
<organism evidence="3 4">
    <name type="scientific">Amnibacterium flavum</name>
    <dbReference type="NCBI Taxonomy" id="2173173"/>
    <lineage>
        <taxon>Bacteria</taxon>
        <taxon>Bacillati</taxon>
        <taxon>Actinomycetota</taxon>
        <taxon>Actinomycetes</taxon>
        <taxon>Micrococcales</taxon>
        <taxon>Microbacteriaceae</taxon>
        <taxon>Amnibacterium</taxon>
    </lineage>
</organism>
<gene>
    <name evidence="3" type="ORF">DDQ50_10020</name>
</gene>
<dbReference type="PANTHER" id="PTHR33164">
    <property type="entry name" value="TRANSCRIPTIONAL REGULATOR, MARR FAMILY"/>
    <property type="match status" value="1"/>
</dbReference>
<dbReference type="Gene3D" id="1.10.10.10">
    <property type="entry name" value="Winged helix-like DNA-binding domain superfamily/Winged helix DNA-binding domain"/>
    <property type="match status" value="1"/>
</dbReference>
<dbReference type="SUPFAM" id="SSF46785">
    <property type="entry name" value="Winged helix' DNA-binding domain"/>
    <property type="match status" value="1"/>
</dbReference>
<comment type="caution">
    <text evidence="3">The sequence shown here is derived from an EMBL/GenBank/DDBJ whole genome shotgun (WGS) entry which is preliminary data.</text>
</comment>